<keyword evidence="3 7" id="KW-0732">Signal</keyword>
<dbReference type="Pfam" id="PF03180">
    <property type="entry name" value="Lipoprotein_9"/>
    <property type="match status" value="1"/>
</dbReference>
<dbReference type="InterPro" id="IPR004872">
    <property type="entry name" value="Lipoprotein_NlpA"/>
</dbReference>
<dbReference type="AlphaFoldDB" id="A0A2D4DQ95"/>
<proteinExistence type="inferred from homology"/>
<dbReference type="Proteomes" id="UP000280759">
    <property type="component" value="Unassembled WGS sequence"/>
</dbReference>
<evidence type="ECO:0000256" key="5">
    <source>
        <dbReference type="ARBA" id="ARBA00023139"/>
    </source>
</evidence>
<reference evidence="8 9" key="1">
    <citation type="submission" date="2018-10" db="EMBL/GenBank/DDBJ databases">
        <authorList>
            <consortium name="Molecular Microbiology and Infection Unit (UMMI)"/>
            <person name="Machado M."/>
        </authorList>
    </citation>
    <scope>NUCLEOTIDE SEQUENCE [LARGE SCALE GENOMIC DNA]</scope>
    <source>
        <strain evidence="8">FMV2238.02</strain>
    </source>
</reference>
<organism evidence="8 9">
    <name type="scientific">Streptococcus canis</name>
    <dbReference type="NCBI Taxonomy" id="1329"/>
    <lineage>
        <taxon>Bacteria</taxon>
        <taxon>Bacillati</taxon>
        <taxon>Bacillota</taxon>
        <taxon>Bacilli</taxon>
        <taxon>Lactobacillales</taxon>
        <taxon>Streptococcaceae</taxon>
        <taxon>Streptococcus</taxon>
    </lineage>
</organism>
<name>A0A2D4DQ95_STRCB</name>
<accession>A0A2D4DQ95</accession>
<comment type="subcellular location">
    <subcellularLocation>
        <location evidence="1">Membrane</location>
        <topology evidence="1">Lipid-anchor</topology>
    </subcellularLocation>
</comment>
<keyword evidence="5" id="KW-0564">Palmitate</keyword>
<feature type="signal peptide" evidence="7">
    <location>
        <begin position="1"/>
        <end position="24"/>
    </location>
</feature>
<dbReference type="PROSITE" id="PS51257">
    <property type="entry name" value="PROKAR_LIPOPROTEIN"/>
    <property type="match status" value="1"/>
</dbReference>
<keyword evidence="6 8" id="KW-0449">Lipoprotein</keyword>
<evidence type="ECO:0000313" key="9">
    <source>
        <dbReference type="Proteomes" id="UP000280759"/>
    </source>
</evidence>
<evidence type="ECO:0000256" key="6">
    <source>
        <dbReference type="ARBA" id="ARBA00023288"/>
    </source>
</evidence>
<protein>
    <submittedName>
        <fullName evidence="8">Methionine-binding lipoprotein MetQ</fullName>
    </submittedName>
</protein>
<dbReference type="EMBL" id="UXEP01000065">
    <property type="protein sequence ID" value="VDC43827.1"/>
    <property type="molecule type" value="Genomic_DNA"/>
</dbReference>
<dbReference type="RefSeq" id="WP_099983131.1">
    <property type="nucleotide sequence ID" value="NZ_BEWZ01000017.1"/>
</dbReference>
<evidence type="ECO:0000313" key="8">
    <source>
        <dbReference type="EMBL" id="VDC43827.1"/>
    </source>
</evidence>
<keyword evidence="9" id="KW-1185">Reference proteome</keyword>
<dbReference type="PANTHER" id="PTHR30429:SF0">
    <property type="entry name" value="METHIONINE-BINDING LIPOPROTEIN METQ"/>
    <property type="match status" value="1"/>
</dbReference>
<sequence length="279" mass="30865" precursor="true">MKKLLSLVLTCLVGFVLVACGSQAKQGDSGKSSSTKTKDMTVVKVAAHTSPMTDMLEAVKDNLAKEGYKLEVVTVTDNIQANVALKNKEVDANFFQHKPFMEMFNKGNDANLVQVQPIYDAIVAFYGKDLKDIKDLKDGADVAIPNDPTNMTRALRLLAEHKVISLRDPKSMSVTVEDITENPKNLIFSPVSLLNLNEAYKEKDMIFNYPTYIAKLHLTPAKDGVLVEESKDHFFAVSLVAREDNKDSKAVKAVQKALTSKEIKTFIEDKLKGHAKVAF</sequence>
<dbReference type="Gene3D" id="3.40.190.10">
    <property type="entry name" value="Periplasmic binding protein-like II"/>
    <property type="match status" value="2"/>
</dbReference>
<keyword evidence="4" id="KW-0472">Membrane</keyword>
<evidence type="ECO:0000256" key="1">
    <source>
        <dbReference type="ARBA" id="ARBA00004635"/>
    </source>
</evidence>
<dbReference type="SUPFAM" id="SSF53850">
    <property type="entry name" value="Periplasmic binding protein-like II"/>
    <property type="match status" value="1"/>
</dbReference>
<comment type="similarity">
    <text evidence="2">Belongs to the NlpA lipoprotein family.</text>
</comment>
<dbReference type="GO" id="GO:0016020">
    <property type="term" value="C:membrane"/>
    <property type="evidence" value="ECO:0007669"/>
    <property type="project" value="UniProtKB-SubCell"/>
</dbReference>
<dbReference type="PANTHER" id="PTHR30429">
    <property type="entry name" value="D-METHIONINE-BINDING LIPOPROTEIN METQ"/>
    <property type="match status" value="1"/>
</dbReference>
<feature type="chain" id="PRO_5041061239" evidence="7">
    <location>
        <begin position="25"/>
        <end position="279"/>
    </location>
</feature>
<evidence type="ECO:0000256" key="3">
    <source>
        <dbReference type="ARBA" id="ARBA00022729"/>
    </source>
</evidence>
<evidence type="ECO:0000256" key="2">
    <source>
        <dbReference type="ARBA" id="ARBA00008973"/>
    </source>
</evidence>
<evidence type="ECO:0000256" key="4">
    <source>
        <dbReference type="ARBA" id="ARBA00023136"/>
    </source>
</evidence>
<gene>
    <name evidence="8" type="primary">metQ_2</name>
    <name evidence="8" type="ORF">FMV2238Y02_23120</name>
</gene>
<evidence type="ECO:0000256" key="7">
    <source>
        <dbReference type="SAM" id="SignalP"/>
    </source>
</evidence>